<dbReference type="AlphaFoldDB" id="A0A381R737"/>
<dbReference type="InterPro" id="IPR000713">
    <property type="entry name" value="Mur_ligase_N"/>
</dbReference>
<dbReference type="InterPro" id="IPR005761">
    <property type="entry name" value="UDP-N-AcMur-Glu-dNH2Pim_ligase"/>
</dbReference>
<dbReference type="SUPFAM" id="SSF53623">
    <property type="entry name" value="MurD-like peptide ligases, catalytic domain"/>
    <property type="match status" value="1"/>
</dbReference>
<reference evidence="5" key="1">
    <citation type="submission" date="2018-05" db="EMBL/GenBank/DDBJ databases">
        <authorList>
            <person name="Lanie J.A."/>
            <person name="Ng W.-L."/>
            <person name="Kazmierczak K.M."/>
            <person name="Andrzejewski T.M."/>
            <person name="Davidsen T.M."/>
            <person name="Wayne K.J."/>
            <person name="Tettelin H."/>
            <person name="Glass J.I."/>
            <person name="Rusch D."/>
            <person name="Podicherti R."/>
            <person name="Tsui H.-C.T."/>
            <person name="Winkler M.E."/>
        </authorList>
    </citation>
    <scope>NUCLEOTIDE SEQUENCE</scope>
</reference>
<feature type="domain" description="Mur ligase C-terminal" evidence="3">
    <location>
        <begin position="330"/>
        <end position="454"/>
    </location>
</feature>
<dbReference type="Gene3D" id="3.90.190.20">
    <property type="entry name" value="Mur ligase, C-terminal domain"/>
    <property type="match status" value="1"/>
</dbReference>
<dbReference type="GO" id="GO:0051301">
    <property type="term" value="P:cell division"/>
    <property type="evidence" value="ECO:0007669"/>
    <property type="project" value="InterPro"/>
</dbReference>
<evidence type="ECO:0000259" key="2">
    <source>
        <dbReference type="Pfam" id="PF01225"/>
    </source>
</evidence>
<dbReference type="GO" id="GO:0016881">
    <property type="term" value="F:acid-amino acid ligase activity"/>
    <property type="evidence" value="ECO:0007669"/>
    <property type="project" value="InterPro"/>
</dbReference>
<dbReference type="Gene3D" id="3.40.1190.10">
    <property type="entry name" value="Mur-like, catalytic domain"/>
    <property type="match status" value="1"/>
</dbReference>
<dbReference type="InterPro" id="IPR035911">
    <property type="entry name" value="MurE/MurF_N"/>
</dbReference>
<evidence type="ECO:0008006" key="6">
    <source>
        <dbReference type="Google" id="ProtNLM"/>
    </source>
</evidence>
<proteinExistence type="inferred from homology"/>
<feature type="domain" description="Mur ligase N-terminal catalytic" evidence="2">
    <location>
        <begin position="22"/>
        <end position="74"/>
    </location>
</feature>
<dbReference type="InterPro" id="IPR013221">
    <property type="entry name" value="Mur_ligase_cen"/>
</dbReference>
<dbReference type="GO" id="GO:0008360">
    <property type="term" value="P:regulation of cell shape"/>
    <property type="evidence" value="ECO:0007669"/>
    <property type="project" value="InterPro"/>
</dbReference>
<dbReference type="NCBIfam" id="TIGR01085">
    <property type="entry name" value="murE"/>
    <property type="match status" value="1"/>
</dbReference>
<evidence type="ECO:0000259" key="4">
    <source>
        <dbReference type="Pfam" id="PF08245"/>
    </source>
</evidence>
<sequence length="485" mass="51281">VVTAALEVAGLIEVIHGSNDVEISGVTQDSRTVQPGNLFLAWRGSALDAHDFVAQAAEMGVAAAVVERYVPEAEIPQIQVSDGRLAAALAADVMLGSPWAELFTVGVTGTNGKTTTALLAQHLLGSRGAAAALGTLGLVEPDGSVREGTGGLTTPGPVAISTWLADLAEEGAKSVTVEASSHALDQRRLDGVRFDAVVFTNLSQDHLDYHTDMAAYFEAKSHLLNLMKTKGCAVINAADAHWKNLPVEGRNTVTYGIDEPADLRAEMIEPGPSGTRFRMASPSGEVDVDLPLIGRFNIENCLAAAGVGTVSGMSLDAVADRLASVPQIPGRLEVVARRPFTVVIDFAHTPDALRGVLTMMRPLTSGRLIVVFGAGGDRDRGKRPEMARAVAQVADLVVITSDNPRTEDPESIIDDIVSGMNGSPFERMGDRREAIGYALAQGRAGDLVLLAGKGHERYQVVGTERQPFDERLIVEEQLGRMGEAV</sequence>
<dbReference type="NCBIfam" id="NF001126">
    <property type="entry name" value="PRK00139.1-4"/>
    <property type="match status" value="1"/>
</dbReference>
<dbReference type="Pfam" id="PF08245">
    <property type="entry name" value="Mur_ligase_M"/>
    <property type="match status" value="1"/>
</dbReference>
<comment type="similarity">
    <text evidence="1">Belongs to the MurCDEF family. MurE subfamily.</text>
</comment>
<dbReference type="InterPro" id="IPR036565">
    <property type="entry name" value="Mur-like_cat_sf"/>
</dbReference>
<dbReference type="GO" id="GO:0005524">
    <property type="term" value="F:ATP binding"/>
    <property type="evidence" value="ECO:0007669"/>
    <property type="project" value="InterPro"/>
</dbReference>
<feature type="domain" description="Mur ligase central" evidence="4">
    <location>
        <begin position="107"/>
        <end position="307"/>
    </location>
</feature>
<dbReference type="PANTHER" id="PTHR23135:SF4">
    <property type="entry name" value="UDP-N-ACETYLMURAMOYL-L-ALANYL-D-GLUTAMATE--2,6-DIAMINOPIMELATE LIGASE MURE HOMOLOG, CHLOROPLASTIC"/>
    <property type="match status" value="1"/>
</dbReference>
<evidence type="ECO:0000313" key="5">
    <source>
        <dbReference type="EMBL" id="SUZ86698.1"/>
    </source>
</evidence>
<gene>
    <name evidence="5" type="ORF">METZ01_LOCUS39552</name>
</gene>
<dbReference type="HAMAP" id="MF_00208">
    <property type="entry name" value="MurE"/>
    <property type="match status" value="1"/>
</dbReference>
<dbReference type="SUPFAM" id="SSF63418">
    <property type="entry name" value="MurE/MurF N-terminal domain"/>
    <property type="match status" value="1"/>
</dbReference>
<organism evidence="5">
    <name type="scientific">marine metagenome</name>
    <dbReference type="NCBI Taxonomy" id="408172"/>
    <lineage>
        <taxon>unclassified sequences</taxon>
        <taxon>metagenomes</taxon>
        <taxon>ecological metagenomes</taxon>
    </lineage>
</organism>
<dbReference type="EMBL" id="UINC01001694">
    <property type="protein sequence ID" value="SUZ86698.1"/>
    <property type="molecule type" value="Genomic_DNA"/>
</dbReference>
<dbReference type="Gene3D" id="3.40.1390.10">
    <property type="entry name" value="MurE/MurF, N-terminal domain"/>
    <property type="match status" value="1"/>
</dbReference>
<name>A0A381R737_9ZZZZ</name>
<evidence type="ECO:0000259" key="3">
    <source>
        <dbReference type="Pfam" id="PF02875"/>
    </source>
</evidence>
<feature type="non-terminal residue" evidence="5">
    <location>
        <position position="1"/>
    </location>
</feature>
<dbReference type="PANTHER" id="PTHR23135">
    <property type="entry name" value="MUR LIGASE FAMILY MEMBER"/>
    <property type="match status" value="1"/>
</dbReference>
<dbReference type="InterPro" id="IPR036615">
    <property type="entry name" value="Mur_ligase_C_dom_sf"/>
</dbReference>
<accession>A0A381R737</accession>
<dbReference type="Pfam" id="PF01225">
    <property type="entry name" value="Mur_ligase"/>
    <property type="match status" value="1"/>
</dbReference>
<protein>
    <recommendedName>
        <fullName evidence="6">Mur ligase central domain-containing protein</fullName>
    </recommendedName>
</protein>
<dbReference type="SUPFAM" id="SSF53244">
    <property type="entry name" value="MurD-like peptide ligases, peptide-binding domain"/>
    <property type="match status" value="1"/>
</dbReference>
<dbReference type="InterPro" id="IPR004101">
    <property type="entry name" value="Mur_ligase_C"/>
</dbReference>
<dbReference type="GO" id="GO:0005737">
    <property type="term" value="C:cytoplasm"/>
    <property type="evidence" value="ECO:0007669"/>
    <property type="project" value="InterPro"/>
</dbReference>
<dbReference type="Pfam" id="PF02875">
    <property type="entry name" value="Mur_ligase_C"/>
    <property type="match status" value="1"/>
</dbReference>
<evidence type="ECO:0000256" key="1">
    <source>
        <dbReference type="ARBA" id="ARBA00005898"/>
    </source>
</evidence>